<gene>
    <name evidence="1" type="ORF">QQF64_001418</name>
</gene>
<dbReference type="Proteomes" id="UP001558613">
    <property type="component" value="Unassembled WGS sequence"/>
</dbReference>
<name>A0ABR3P005_9TELE</name>
<dbReference type="EMBL" id="JAYMGO010000001">
    <property type="protein sequence ID" value="KAL1282615.1"/>
    <property type="molecule type" value="Genomic_DNA"/>
</dbReference>
<evidence type="ECO:0000313" key="2">
    <source>
        <dbReference type="Proteomes" id="UP001558613"/>
    </source>
</evidence>
<sequence>MRPLHSSVPGCHGDRLLSCHGNKSALSSLPITCFPTNYPTMHLLYEHSFYFTSDQPFVETWMPVSPNLSHLEEVRIPVLVSCILTEGLIHYFIRTLS</sequence>
<accession>A0ABR3P005</accession>
<proteinExistence type="predicted"/>
<keyword evidence="2" id="KW-1185">Reference proteome</keyword>
<reference evidence="1 2" key="1">
    <citation type="submission" date="2023-09" db="EMBL/GenBank/DDBJ databases">
        <authorList>
            <person name="Wang M."/>
        </authorList>
    </citation>
    <scope>NUCLEOTIDE SEQUENCE [LARGE SCALE GENOMIC DNA]</scope>
    <source>
        <strain evidence="1">GT-2023</strain>
        <tissue evidence="1">Liver</tissue>
    </source>
</reference>
<protein>
    <submittedName>
        <fullName evidence="1">Uncharacterized protein</fullName>
    </submittedName>
</protein>
<comment type="caution">
    <text evidence="1">The sequence shown here is derived from an EMBL/GenBank/DDBJ whole genome shotgun (WGS) entry which is preliminary data.</text>
</comment>
<evidence type="ECO:0000313" key="1">
    <source>
        <dbReference type="EMBL" id="KAL1282615.1"/>
    </source>
</evidence>
<organism evidence="1 2">
    <name type="scientific">Cirrhinus molitorella</name>
    <name type="common">mud carp</name>
    <dbReference type="NCBI Taxonomy" id="172907"/>
    <lineage>
        <taxon>Eukaryota</taxon>
        <taxon>Metazoa</taxon>
        <taxon>Chordata</taxon>
        <taxon>Craniata</taxon>
        <taxon>Vertebrata</taxon>
        <taxon>Euteleostomi</taxon>
        <taxon>Actinopterygii</taxon>
        <taxon>Neopterygii</taxon>
        <taxon>Teleostei</taxon>
        <taxon>Ostariophysi</taxon>
        <taxon>Cypriniformes</taxon>
        <taxon>Cyprinidae</taxon>
        <taxon>Labeoninae</taxon>
        <taxon>Labeonini</taxon>
        <taxon>Cirrhinus</taxon>
    </lineage>
</organism>